<keyword evidence="2" id="KW-0285">Flavoprotein</keyword>
<proteinExistence type="inferred from homology"/>
<evidence type="ECO:0000256" key="2">
    <source>
        <dbReference type="ARBA" id="ARBA00022630"/>
    </source>
</evidence>
<dbReference type="AlphaFoldDB" id="T1C9J0"/>
<evidence type="ECO:0000259" key="4">
    <source>
        <dbReference type="Pfam" id="PF00441"/>
    </source>
</evidence>
<dbReference type="GO" id="GO:0006552">
    <property type="term" value="P:L-leucine catabolic process"/>
    <property type="evidence" value="ECO:0007669"/>
    <property type="project" value="TreeGrafter"/>
</dbReference>
<dbReference type="Pfam" id="PF00441">
    <property type="entry name" value="Acyl-CoA_dh_1"/>
    <property type="match status" value="1"/>
</dbReference>
<dbReference type="Gene3D" id="2.40.110.10">
    <property type="entry name" value="Butyryl-CoA Dehydrogenase, subunit A, domain 2"/>
    <property type="match status" value="1"/>
</dbReference>
<dbReference type="InterPro" id="IPR009075">
    <property type="entry name" value="AcylCo_DH/oxidase_C"/>
</dbReference>
<comment type="caution">
    <text evidence="5">The sequence shown here is derived from an EMBL/GenBank/DDBJ whole genome shotgun (WGS) entry which is preliminary data.</text>
</comment>
<evidence type="ECO:0000313" key="5">
    <source>
        <dbReference type="EMBL" id="EQD77783.1"/>
    </source>
</evidence>
<feature type="domain" description="Acyl-CoA dehydrogenase/oxidase C-terminal" evidence="4">
    <location>
        <begin position="62"/>
        <end position="185"/>
    </location>
</feature>
<evidence type="ECO:0000256" key="1">
    <source>
        <dbReference type="ARBA" id="ARBA00009347"/>
    </source>
</evidence>
<keyword evidence="3" id="KW-0274">FAD</keyword>
<evidence type="ECO:0000256" key="3">
    <source>
        <dbReference type="ARBA" id="ARBA00022827"/>
    </source>
</evidence>
<dbReference type="PANTHER" id="PTHR43884">
    <property type="entry name" value="ACYL-COA DEHYDROGENASE"/>
    <property type="match status" value="1"/>
</dbReference>
<gene>
    <name evidence="5" type="ORF">B1A_02737</name>
</gene>
<dbReference type="SUPFAM" id="SSF47203">
    <property type="entry name" value="Acyl-CoA dehydrogenase C-terminal domain-like"/>
    <property type="match status" value="1"/>
</dbReference>
<dbReference type="PANTHER" id="PTHR43884:SF12">
    <property type="entry name" value="ISOVALERYL-COA DEHYDROGENASE, MITOCHONDRIAL-RELATED"/>
    <property type="match status" value="1"/>
</dbReference>
<feature type="non-terminal residue" evidence="5">
    <location>
        <position position="1"/>
    </location>
</feature>
<dbReference type="InterPro" id="IPR046373">
    <property type="entry name" value="Acyl-CoA_Oxase/DH_mid-dom_sf"/>
</dbReference>
<reference evidence="5" key="1">
    <citation type="submission" date="2013-08" db="EMBL/GenBank/DDBJ databases">
        <authorList>
            <person name="Mendez C."/>
            <person name="Richter M."/>
            <person name="Ferrer M."/>
            <person name="Sanchez J."/>
        </authorList>
    </citation>
    <scope>NUCLEOTIDE SEQUENCE</scope>
</reference>
<organism evidence="5">
    <name type="scientific">mine drainage metagenome</name>
    <dbReference type="NCBI Taxonomy" id="410659"/>
    <lineage>
        <taxon>unclassified sequences</taxon>
        <taxon>metagenomes</taxon>
        <taxon>ecological metagenomes</taxon>
    </lineage>
</organism>
<dbReference type="Gene3D" id="1.20.140.10">
    <property type="entry name" value="Butyryl-CoA Dehydrogenase, subunit A, domain 3"/>
    <property type="match status" value="1"/>
</dbReference>
<dbReference type="EMBL" id="AUZX01002027">
    <property type="protein sequence ID" value="EQD77783.1"/>
    <property type="molecule type" value="Genomic_DNA"/>
</dbReference>
<sequence>SDLFLTYAKTGGQFTAFVIFPTDEGFSRGKKFNKMGMRGSPTGEIYFENLKVPEDRIVGSLNGGKNIILSGLNIERIILSFIFIGLAKRALEMSLKYCIDRKQFGEPLYKFEMIQDKLATMYTKYETSRIMVYESLKKVEENKMDVLHAASSILYASEVSEQISREAIQIHGGYGYVKDSGIERLL</sequence>
<dbReference type="InterPro" id="IPR036250">
    <property type="entry name" value="AcylCo_DH-like_C"/>
</dbReference>
<dbReference type="InterPro" id="IPR009100">
    <property type="entry name" value="AcylCoA_DH/oxidase_NM_dom_sf"/>
</dbReference>
<protein>
    <submittedName>
        <fullName evidence="5">Isovaleryl-CoA dehydrogenase</fullName>
    </submittedName>
</protein>
<dbReference type="SUPFAM" id="SSF56645">
    <property type="entry name" value="Acyl-CoA dehydrogenase NM domain-like"/>
    <property type="match status" value="1"/>
</dbReference>
<comment type="similarity">
    <text evidence="1">Belongs to the acyl-CoA dehydrogenase family.</text>
</comment>
<dbReference type="GO" id="GO:0008470">
    <property type="term" value="F:3-methylbutanoyl-CoA dehydrogenase activity"/>
    <property type="evidence" value="ECO:0007669"/>
    <property type="project" value="TreeGrafter"/>
</dbReference>
<feature type="non-terminal residue" evidence="5">
    <location>
        <position position="186"/>
    </location>
</feature>
<reference evidence="5" key="2">
    <citation type="journal article" date="2014" name="ISME J.">
        <title>Microbial stratification in low pH oxic and suboxic macroscopic growths along an acid mine drainage.</title>
        <authorList>
            <person name="Mendez-Garcia C."/>
            <person name="Mesa V."/>
            <person name="Sprenger R.R."/>
            <person name="Richter M."/>
            <person name="Diez M.S."/>
            <person name="Solano J."/>
            <person name="Bargiela R."/>
            <person name="Golyshina O.V."/>
            <person name="Manteca A."/>
            <person name="Ramos J.L."/>
            <person name="Gallego J.R."/>
            <person name="Llorente I."/>
            <person name="Martins Dos Santos V.A."/>
            <person name="Jensen O.N."/>
            <person name="Pelaez A.I."/>
            <person name="Sanchez J."/>
            <person name="Ferrer M."/>
        </authorList>
    </citation>
    <scope>NUCLEOTIDE SEQUENCE</scope>
</reference>
<accession>T1C9J0</accession>
<name>T1C9J0_9ZZZZ</name>